<feature type="binding site" evidence="9">
    <location>
        <begin position="388"/>
        <end position="391"/>
    </location>
    <ligand>
        <name>ATP</name>
        <dbReference type="ChEBI" id="CHEBI:30616"/>
    </ligand>
</feature>
<dbReference type="EMBL" id="JACHNB010000001">
    <property type="protein sequence ID" value="MBB4739676.1"/>
    <property type="molecule type" value="Genomic_DNA"/>
</dbReference>
<evidence type="ECO:0000256" key="1">
    <source>
        <dbReference type="ARBA" id="ARBA00004496"/>
    </source>
</evidence>
<dbReference type="PANTHER" id="PTHR43450">
    <property type="entry name" value="ASPARTYL-TRNA SYNTHETASE"/>
    <property type="match status" value="1"/>
</dbReference>
<comment type="subunit">
    <text evidence="9">Homodimer.</text>
</comment>
<feature type="binding site" evidence="9">
    <location>
        <begin position="204"/>
        <end position="206"/>
    </location>
    <ligand>
        <name>ATP</name>
        <dbReference type="ChEBI" id="CHEBI:30616"/>
    </ligand>
</feature>
<dbReference type="Pfam" id="PF01336">
    <property type="entry name" value="tRNA_anti-codon"/>
    <property type="match status" value="1"/>
</dbReference>
<dbReference type="InterPro" id="IPR045864">
    <property type="entry name" value="aa-tRNA-synth_II/BPL/LPL"/>
</dbReference>
<dbReference type="InterPro" id="IPR004523">
    <property type="entry name" value="Asp-tRNA_synthase_2"/>
</dbReference>
<keyword evidence="6 9" id="KW-0067">ATP-binding</keyword>
<evidence type="ECO:0000256" key="9">
    <source>
        <dbReference type="HAMAP-Rule" id="MF_02075"/>
    </source>
</evidence>
<evidence type="ECO:0000313" key="11">
    <source>
        <dbReference type="EMBL" id="MBB4739676.1"/>
    </source>
</evidence>
<dbReference type="RefSeq" id="WP_185040189.1">
    <property type="nucleotide sequence ID" value="NZ_BAABFG010000005.1"/>
</dbReference>
<dbReference type="EC" id="6.1.1.23" evidence="9"/>
<dbReference type="AlphaFoldDB" id="A0A7W7GWM5"/>
<comment type="function">
    <text evidence="9">Aspartyl-tRNA synthetase with relaxed tRNA specificity since it is able to aspartylate not only its cognate tRNA(Asp) but also tRNA(Asn). Reaction proceeds in two steps: L-aspartate is first activated by ATP to form Asp-AMP and then transferred to the acceptor end of tRNA(Asp/Asn).</text>
</comment>
<feature type="binding site" evidence="9">
    <location>
        <position position="204"/>
    </location>
    <ligand>
        <name>L-aspartate</name>
        <dbReference type="ChEBI" id="CHEBI:29991"/>
    </ligand>
</feature>
<dbReference type="NCBIfam" id="NF003483">
    <property type="entry name" value="PRK05159.1"/>
    <property type="match status" value="1"/>
</dbReference>
<protein>
    <recommendedName>
        <fullName evidence="9">Aspartate--tRNA(Asp/Asn) ligase</fullName>
        <ecNumber evidence="9">6.1.1.23</ecNumber>
    </recommendedName>
    <alternativeName>
        <fullName evidence="9">Aspartyl-tRNA synthetase</fullName>
        <shortName evidence="9">AspRS</shortName>
    </alternativeName>
    <alternativeName>
        <fullName evidence="9">Non-discriminating aspartyl-tRNA synthetase</fullName>
        <shortName evidence="9">ND-AspRS</shortName>
    </alternativeName>
</protein>
<dbReference type="PRINTS" id="PR01042">
    <property type="entry name" value="TRNASYNTHASP"/>
</dbReference>
<evidence type="ECO:0000256" key="3">
    <source>
        <dbReference type="ARBA" id="ARBA00022490"/>
    </source>
</evidence>
<evidence type="ECO:0000313" key="12">
    <source>
        <dbReference type="Proteomes" id="UP000546162"/>
    </source>
</evidence>
<accession>A0A7W7GWM5</accession>
<comment type="similarity">
    <text evidence="2 9">Belongs to the class-II aminoacyl-tRNA synthetase family. Type 2 subfamily.</text>
</comment>
<keyword evidence="4 9" id="KW-0436">Ligase</keyword>
<feature type="binding site" evidence="9">
    <location>
        <position position="161"/>
    </location>
    <ligand>
        <name>L-aspartate</name>
        <dbReference type="ChEBI" id="CHEBI:29991"/>
    </ligand>
</feature>
<comment type="subcellular location">
    <subcellularLocation>
        <location evidence="1 9">Cytoplasm</location>
    </subcellularLocation>
</comment>
<feature type="domain" description="Aminoacyl-transfer RNA synthetases class-II family profile" evidence="10">
    <location>
        <begin position="138"/>
        <end position="417"/>
    </location>
</feature>
<dbReference type="SUPFAM" id="SSF55681">
    <property type="entry name" value="Class II aaRS and biotin synthetases"/>
    <property type="match status" value="1"/>
</dbReference>
<dbReference type="GO" id="GO:0005829">
    <property type="term" value="C:cytosol"/>
    <property type="evidence" value="ECO:0007669"/>
    <property type="project" value="TreeGrafter"/>
</dbReference>
<feature type="binding site" evidence="9">
    <location>
        <position position="343"/>
    </location>
    <ligand>
        <name>L-aspartate</name>
        <dbReference type="ChEBI" id="CHEBI:29991"/>
    </ligand>
</feature>
<keyword evidence="8 9" id="KW-0030">Aminoacyl-tRNA synthetase</keyword>
<dbReference type="GO" id="GO:0006422">
    <property type="term" value="P:aspartyl-tRNA aminoacylation"/>
    <property type="evidence" value="ECO:0007669"/>
    <property type="project" value="UniProtKB-UniRule"/>
</dbReference>
<evidence type="ECO:0000256" key="6">
    <source>
        <dbReference type="ARBA" id="ARBA00022840"/>
    </source>
</evidence>
<feature type="site" description="Important for tRNA non-discrimination" evidence="9">
    <location>
        <position position="75"/>
    </location>
</feature>
<proteinExistence type="inferred from homology"/>
<dbReference type="GO" id="GO:0017101">
    <property type="term" value="C:aminoacyl-tRNA synthetase multienzyme complex"/>
    <property type="evidence" value="ECO:0007669"/>
    <property type="project" value="TreeGrafter"/>
</dbReference>
<dbReference type="Proteomes" id="UP000546162">
    <property type="component" value="Unassembled WGS sequence"/>
</dbReference>
<evidence type="ECO:0000256" key="4">
    <source>
        <dbReference type="ARBA" id="ARBA00022598"/>
    </source>
</evidence>
<dbReference type="GO" id="GO:0050560">
    <property type="term" value="F:aspartate-tRNA(Asn) ligase activity"/>
    <property type="evidence" value="ECO:0007669"/>
    <property type="project" value="UniProtKB-EC"/>
</dbReference>
<dbReference type="InterPro" id="IPR004365">
    <property type="entry name" value="NA-bd_OB_tRNA"/>
</dbReference>
<name>A0A7W7GWM5_9ACTN</name>
<keyword evidence="12" id="KW-1185">Reference proteome</keyword>
<dbReference type="InterPro" id="IPR012340">
    <property type="entry name" value="NA-bd_OB-fold"/>
</dbReference>
<dbReference type="InterPro" id="IPR002312">
    <property type="entry name" value="Asp/Asn-tRNA-synth_IIb"/>
</dbReference>
<evidence type="ECO:0000256" key="7">
    <source>
        <dbReference type="ARBA" id="ARBA00022917"/>
    </source>
</evidence>
<dbReference type="Gene3D" id="3.30.930.10">
    <property type="entry name" value="Bira Bifunctional Protein, Domain 2"/>
    <property type="match status" value="1"/>
</dbReference>
<evidence type="ECO:0000256" key="5">
    <source>
        <dbReference type="ARBA" id="ARBA00022741"/>
    </source>
</evidence>
<keyword evidence="3 9" id="KW-0963">Cytoplasm</keyword>
<keyword evidence="5 9" id="KW-0547">Nucleotide-binding</keyword>
<feature type="binding site" evidence="9">
    <location>
        <begin position="212"/>
        <end position="214"/>
    </location>
    <ligand>
        <name>ATP</name>
        <dbReference type="ChEBI" id="CHEBI:30616"/>
    </ligand>
</feature>
<dbReference type="PROSITE" id="PS50862">
    <property type="entry name" value="AA_TRNA_LIGASE_II"/>
    <property type="match status" value="1"/>
</dbReference>
<comment type="catalytic activity">
    <reaction evidence="9">
        <text>tRNA(Asx) + L-aspartate + ATP = L-aspartyl-tRNA(Asx) + AMP + diphosphate</text>
        <dbReference type="Rhea" id="RHEA:18349"/>
        <dbReference type="Rhea" id="RHEA-COMP:9710"/>
        <dbReference type="Rhea" id="RHEA-COMP:9711"/>
        <dbReference type="ChEBI" id="CHEBI:29991"/>
        <dbReference type="ChEBI" id="CHEBI:30616"/>
        <dbReference type="ChEBI" id="CHEBI:33019"/>
        <dbReference type="ChEBI" id="CHEBI:78442"/>
        <dbReference type="ChEBI" id="CHEBI:78516"/>
        <dbReference type="ChEBI" id="CHEBI:456215"/>
        <dbReference type="EC" id="6.1.1.23"/>
    </reaction>
</comment>
<keyword evidence="7 9" id="KW-0648">Protein biosynthesis</keyword>
<dbReference type="Gene3D" id="2.40.50.140">
    <property type="entry name" value="Nucleic acid-binding proteins"/>
    <property type="match status" value="1"/>
</dbReference>
<evidence type="ECO:0000256" key="2">
    <source>
        <dbReference type="ARBA" id="ARBA00005312"/>
    </source>
</evidence>
<dbReference type="InterPro" id="IPR006195">
    <property type="entry name" value="aa-tRNA-synth_II"/>
</dbReference>
<comment type="caution">
    <text evidence="11">The sequence shown here is derived from an EMBL/GenBank/DDBJ whole genome shotgun (WGS) entry which is preliminary data.</text>
</comment>
<dbReference type="GO" id="GO:0005524">
    <property type="term" value="F:ATP binding"/>
    <property type="evidence" value="ECO:0007669"/>
    <property type="project" value="UniProtKB-UniRule"/>
</dbReference>
<dbReference type="GO" id="GO:0003723">
    <property type="term" value="F:RNA binding"/>
    <property type="evidence" value="ECO:0007669"/>
    <property type="project" value="TreeGrafter"/>
</dbReference>
<dbReference type="PANTHER" id="PTHR43450:SF1">
    <property type="entry name" value="ASPARTATE--TRNA LIGASE, CYTOPLASMIC"/>
    <property type="match status" value="1"/>
</dbReference>
<evidence type="ECO:0000256" key="8">
    <source>
        <dbReference type="ARBA" id="ARBA00023146"/>
    </source>
</evidence>
<sequence length="417" mass="45496">MQRILSTELASHPYEKVLVEGWVHRIRRLKAVSFLIIRDAAGLAQVVVTDPAQLTAPEESVVSVTATVTPNEQAPNGVELTSPEIHVHAAVDVPLPFELHRPVLTAGLPAQLDHAALALRHPARRAALRISAAATAGFRAALEAQRFVEVHTPKIVESATESGANVFQLDYFGRPGYLAQSPQFYKQMMVGVFERVFEVGPVFRAENSDTARHLTQYTSLDAEMGFIADHRDVMAALTRTLAGMFGAITERTGFATPGVPAEIPAVHFAEALKIAGAPADEPDLAPAHERALGEWARREHGSEFVFVTGYPMRKRPFYTHPDPADPAYSNGFDLLFRGLEIVTGGQRLHRHADYVAALHAAGEPLAAYRGYLDAFRYGMPPHGGWAIGLERLVARLTGAANVREVTAFPRDPHRLAP</sequence>
<gene>
    <name evidence="9" type="primary">aspS</name>
    <name evidence="11" type="ORF">BJY16_003135</name>
</gene>
<dbReference type="GO" id="GO:0004815">
    <property type="term" value="F:aspartate-tRNA ligase activity"/>
    <property type="evidence" value="ECO:0007669"/>
    <property type="project" value="UniProtKB-UniRule"/>
</dbReference>
<dbReference type="HAMAP" id="MF_02075">
    <property type="entry name" value="Asp_tRNA_synth_type2"/>
    <property type="match status" value="1"/>
</dbReference>
<dbReference type="InterPro" id="IPR004364">
    <property type="entry name" value="Aa-tRNA-synt_II"/>
</dbReference>
<dbReference type="Pfam" id="PF00152">
    <property type="entry name" value="tRNA-synt_2"/>
    <property type="match status" value="1"/>
</dbReference>
<evidence type="ECO:0000259" key="10">
    <source>
        <dbReference type="PROSITE" id="PS50862"/>
    </source>
</evidence>
<feature type="binding site" evidence="9">
    <location>
        <position position="340"/>
    </location>
    <ligand>
        <name>ATP</name>
        <dbReference type="ChEBI" id="CHEBI:30616"/>
    </ligand>
</feature>
<reference evidence="11 12" key="1">
    <citation type="submission" date="2020-08" db="EMBL/GenBank/DDBJ databases">
        <title>Sequencing the genomes of 1000 actinobacteria strains.</title>
        <authorList>
            <person name="Klenk H.-P."/>
        </authorList>
    </citation>
    <scope>NUCLEOTIDE SEQUENCE [LARGE SCALE GENOMIC DNA]</scope>
    <source>
        <strain evidence="11 12">DSM 45809</strain>
    </source>
</reference>
<organism evidence="11 12">
    <name type="scientific">Actinoplanes octamycinicus</name>
    <dbReference type="NCBI Taxonomy" id="135948"/>
    <lineage>
        <taxon>Bacteria</taxon>
        <taxon>Bacillati</taxon>
        <taxon>Actinomycetota</taxon>
        <taxon>Actinomycetes</taxon>
        <taxon>Micromonosporales</taxon>
        <taxon>Micromonosporaceae</taxon>
        <taxon>Actinoplanes</taxon>
    </lineage>
</organism>
<feature type="binding site" evidence="9">
    <location>
        <position position="347"/>
    </location>
    <ligand>
        <name>L-aspartate</name>
        <dbReference type="ChEBI" id="CHEBI:29991"/>
    </ligand>
</feature>
<dbReference type="SUPFAM" id="SSF50249">
    <property type="entry name" value="Nucleic acid-binding proteins"/>
    <property type="match status" value="1"/>
</dbReference>
<feature type="region of interest" description="Aspartate" evidence="9">
    <location>
        <begin position="183"/>
        <end position="186"/>
    </location>
</feature>